<keyword evidence="1" id="KW-0732">Signal</keyword>
<dbReference type="PANTHER" id="PTHR43628">
    <property type="entry name" value="ACTIVATOR OF C KINASE PROTEIN 1-RELATED"/>
    <property type="match status" value="1"/>
</dbReference>
<keyword evidence="3" id="KW-1185">Reference proteome</keyword>
<name>A0ABQ1K5Q6_9GAMM</name>
<organism evidence="2 3">
    <name type="scientific">Marinobacterium zhoushanense</name>
    <dbReference type="NCBI Taxonomy" id="1679163"/>
    <lineage>
        <taxon>Bacteria</taxon>
        <taxon>Pseudomonadati</taxon>
        <taxon>Pseudomonadota</taxon>
        <taxon>Gammaproteobacteria</taxon>
        <taxon>Oceanospirillales</taxon>
        <taxon>Oceanospirillaceae</taxon>
        <taxon>Marinobacterium</taxon>
    </lineage>
</organism>
<reference evidence="3" key="1">
    <citation type="journal article" date="2019" name="Int. J. Syst. Evol. Microbiol.">
        <title>The Global Catalogue of Microorganisms (GCM) 10K type strain sequencing project: providing services to taxonomists for standard genome sequencing and annotation.</title>
        <authorList>
            <consortium name="The Broad Institute Genomics Platform"/>
            <consortium name="The Broad Institute Genome Sequencing Center for Infectious Disease"/>
            <person name="Wu L."/>
            <person name="Ma J."/>
        </authorList>
    </citation>
    <scope>NUCLEOTIDE SEQUENCE [LARGE SCALE GENOMIC DNA]</scope>
    <source>
        <strain evidence="3">CGMCC 1.15341</strain>
    </source>
</reference>
<dbReference type="Gene3D" id="1.25.40.10">
    <property type="entry name" value="Tetratricopeptide repeat domain"/>
    <property type="match status" value="1"/>
</dbReference>
<dbReference type="SMART" id="SM00671">
    <property type="entry name" value="SEL1"/>
    <property type="match status" value="2"/>
</dbReference>
<dbReference type="Pfam" id="PF08238">
    <property type="entry name" value="Sel1"/>
    <property type="match status" value="2"/>
</dbReference>
<evidence type="ECO:0000256" key="1">
    <source>
        <dbReference type="SAM" id="SignalP"/>
    </source>
</evidence>
<accession>A0ABQ1K5Q6</accession>
<dbReference type="InterPro" id="IPR011990">
    <property type="entry name" value="TPR-like_helical_dom_sf"/>
</dbReference>
<feature type="chain" id="PRO_5046658389" description="Sel1 repeat-containing protein" evidence="1">
    <location>
        <begin position="21"/>
        <end position="162"/>
    </location>
</feature>
<protein>
    <recommendedName>
        <fullName evidence="4">Sel1 repeat-containing protein</fullName>
    </recommendedName>
</protein>
<dbReference type="Proteomes" id="UP000629025">
    <property type="component" value="Unassembled WGS sequence"/>
</dbReference>
<evidence type="ECO:0000313" key="3">
    <source>
        <dbReference type="Proteomes" id="UP000629025"/>
    </source>
</evidence>
<proteinExistence type="predicted"/>
<sequence>MHRIMLSIPLALSLAFQVGAAELDTSDLSYESYIESDKRLKCLYGYVADKTGNHTAAIKIFEDCIERWNDVYSMIWLAQIYESGVGVPRNLEYATQLMKRGAHTDDEAGYSTLARYHYGVALYEGIGIDQDREAGIGWLQRAADEGMEEAATYLEKIGAAND</sequence>
<dbReference type="PANTHER" id="PTHR43628:SF1">
    <property type="entry name" value="CHITIN SYNTHASE REGULATORY FACTOR 2-RELATED"/>
    <property type="match status" value="1"/>
</dbReference>
<dbReference type="InterPro" id="IPR052945">
    <property type="entry name" value="Mitotic_Regulator"/>
</dbReference>
<gene>
    <name evidence="2" type="ORF">GCM10011352_10280</name>
</gene>
<dbReference type="InterPro" id="IPR006597">
    <property type="entry name" value="Sel1-like"/>
</dbReference>
<dbReference type="RefSeq" id="WP_229680597.1">
    <property type="nucleotide sequence ID" value="NZ_BMIJ01000002.1"/>
</dbReference>
<comment type="caution">
    <text evidence="2">The sequence shown here is derived from an EMBL/GenBank/DDBJ whole genome shotgun (WGS) entry which is preliminary data.</text>
</comment>
<feature type="signal peptide" evidence="1">
    <location>
        <begin position="1"/>
        <end position="20"/>
    </location>
</feature>
<dbReference type="SUPFAM" id="SSF81901">
    <property type="entry name" value="HCP-like"/>
    <property type="match status" value="1"/>
</dbReference>
<evidence type="ECO:0008006" key="4">
    <source>
        <dbReference type="Google" id="ProtNLM"/>
    </source>
</evidence>
<evidence type="ECO:0000313" key="2">
    <source>
        <dbReference type="EMBL" id="GGB86321.1"/>
    </source>
</evidence>
<dbReference type="EMBL" id="BMIJ01000002">
    <property type="protein sequence ID" value="GGB86321.1"/>
    <property type="molecule type" value="Genomic_DNA"/>
</dbReference>